<proteinExistence type="predicted"/>
<dbReference type="Proteomes" id="UP001566132">
    <property type="component" value="Unassembled WGS sequence"/>
</dbReference>
<accession>A0ABD1EI98</accession>
<dbReference type="AlphaFoldDB" id="A0ABD1EI98"/>
<name>A0ABD1EI98_HYPHA</name>
<evidence type="ECO:0000313" key="1">
    <source>
        <dbReference type="EMBL" id="KAL1492881.1"/>
    </source>
</evidence>
<dbReference type="EMBL" id="JBDJPC010000008">
    <property type="protein sequence ID" value="KAL1492881.1"/>
    <property type="molecule type" value="Genomic_DNA"/>
</dbReference>
<comment type="caution">
    <text evidence="1">The sequence shown here is derived from an EMBL/GenBank/DDBJ whole genome shotgun (WGS) entry which is preliminary data.</text>
</comment>
<reference evidence="1 2" key="1">
    <citation type="submission" date="2024-05" db="EMBL/GenBank/DDBJ databases">
        <title>Genetic variation in Jamaican populations of the coffee berry borer (Hypothenemus hampei).</title>
        <authorList>
            <person name="Errbii M."/>
            <person name="Myrie A."/>
        </authorList>
    </citation>
    <scope>NUCLEOTIDE SEQUENCE [LARGE SCALE GENOMIC DNA]</scope>
    <source>
        <strain evidence="1">JA-Hopewell-2020-01-JO</strain>
        <tissue evidence="1">Whole body</tissue>
    </source>
</reference>
<evidence type="ECO:0000313" key="2">
    <source>
        <dbReference type="Proteomes" id="UP001566132"/>
    </source>
</evidence>
<gene>
    <name evidence="1" type="ORF">ABEB36_011055</name>
</gene>
<sequence length="129" mass="14665">MIKASRPSNPFNVVLVEPNDVKDFDPIIDALTKPRNLKIIQVRWIRLEVESIAQILTKISHRTTESWKMETIKKANKKGLAIPPIPLTLAPMYDGPIPLNPNKKKDLESCIPFIVDVDKRNHSIAICNF</sequence>
<keyword evidence="2" id="KW-1185">Reference proteome</keyword>
<protein>
    <submittedName>
        <fullName evidence="1">Uncharacterized protein</fullName>
    </submittedName>
</protein>
<organism evidence="1 2">
    <name type="scientific">Hypothenemus hampei</name>
    <name type="common">Coffee berry borer</name>
    <dbReference type="NCBI Taxonomy" id="57062"/>
    <lineage>
        <taxon>Eukaryota</taxon>
        <taxon>Metazoa</taxon>
        <taxon>Ecdysozoa</taxon>
        <taxon>Arthropoda</taxon>
        <taxon>Hexapoda</taxon>
        <taxon>Insecta</taxon>
        <taxon>Pterygota</taxon>
        <taxon>Neoptera</taxon>
        <taxon>Endopterygota</taxon>
        <taxon>Coleoptera</taxon>
        <taxon>Polyphaga</taxon>
        <taxon>Cucujiformia</taxon>
        <taxon>Curculionidae</taxon>
        <taxon>Scolytinae</taxon>
        <taxon>Hypothenemus</taxon>
    </lineage>
</organism>